<evidence type="ECO:0000313" key="2">
    <source>
        <dbReference type="Proteomes" id="UP000192223"/>
    </source>
</evidence>
<gene>
    <name evidence="3" type="primary">LOC112905986</name>
</gene>
<feature type="chain" id="PRO_5028939200" evidence="1">
    <location>
        <begin position="23"/>
        <end position="107"/>
    </location>
</feature>
<dbReference type="KEGG" id="apln:112905986"/>
<evidence type="ECO:0000313" key="3">
    <source>
        <dbReference type="RefSeq" id="XP_025835268.1"/>
    </source>
</evidence>
<accession>A0A7F5RH15</accession>
<dbReference type="GeneID" id="112905986"/>
<name>A0A7F5RH15_AGRPL</name>
<keyword evidence="2" id="KW-1185">Reference proteome</keyword>
<dbReference type="AlphaFoldDB" id="A0A7F5RH15"/>
<feature type="signal peptide" evidence="1">
    <location>
        <begin position="1"/>
        <end position="22"/>
    </location>
</feature>
<evidence type="ECO:0000256" key="1">
    <source>
        <dbReference type="SAM" id="SignalP"/>
    </source>
</evidence>
<dbReference type="OrthoDB" id="6773729at2759"/>
<protein>
    <submittedName>
        <fullName evidence="3">Uncharacterized protein LOC112905986</fullName>
    </submittedName>
</protein>
<dbReference type="InParanoid" id="A0A7F5RH15"/>
<reference evidence="3" key="1">
    <citation type="submission" date="2025-08" db="UniProtKB">
        <authorList>
            <consortium name="RefSeq"/>
        </authorList>
    </citation>
    <scope>IDENTIFICATION</scope>
    <source>
        <tissue evidence="3">Entire body</tissue>
    </source>
</reference>
<dbReference type="RefSeq" id="XP_025835268.1">
    <property type="nucleotide sequence ID" value="XM_025979483.1"/>
</dbReference>
<sequence length="107" mass="12286">MNRNILLISVFITLLVVQLTTCWDTTIIRNPGFRFISAPVITEKENEPQGQWKLSNTHPNKKCQCMNWRVCDGEIDSTVVCGSHYLQVCCIRAEIQTVVYRRTAAKK</sequence>
<organism evidence="2 3">
    <name type="scientific">Agrilus planipennis</name>
    <name type="common">Emerald ash borer</name>
    <name type="synonym">Agrilus marcopoli</name>
    <dbReference type="NCBI Taxonomy" id="224129"/>
    <lineage>
        <taxon>Eukaryota</taxon>
        <taxon>Metazoa</taxon>
        <taxon>Ecdysozoa</taxon>
        <taxon>Arthropoda</taxon>
        <taxon>Hexapoda</taxon>
        <taxon>Insecta</taxon>
        <taxon>Pterygota</taxon>
        <taxon>Neoptera</taxon>
        <taxon>Endopterygota</taxon>
        <taxon>Coleoptera</taxon>
        <taxon>Polyphaga</taxon>
        <taxon>Elateriformia</taxon>
        <taxon>Buprestoidea</taxon>
        <taxon>Buprestidae</taxon>
        <taxon>Agrilinae</taxon>
        <taxon>Agrilus</taxon>
    </lineage>
</organism>
<dbReference type="Proteomes" id="UP000192223">
    <property type="component" value="Unplaced"/>
</dbReference>
<proteinExistence type="predicted"/>
<keyword evidence="1" id="KW-0732">Signal</keyword>